<keyword evidence="1 3" id="KW-0808">Transferase</keyword>
<dbReference type="GO" id="GO:0016740">
    <property type="term" value="F:transferase activity"/>
    <property type="evidence" value="ECO:0007669"/>
    <property type="project" value="UniProtKB-KW"/>
</dbReference>
<dbReference type="Gene3D" id="2.160.10.10">
    <property type="entry name" value="Hexapeptide repeat proteins"/>
    <property type="match status" value="1"/>
</dbReference>
<dbReference type="AlphaFoldDB" id="R7AHP7"/>
<dbReference type="InterPro" id="IPR050179">
    <property type="entry name" value="Trans_hexapeptide_repeat"/>
</dbReference>
<proteinExistence type="predicted"/>
<evidence type="ECO:0000313" key="3">
    <source>
        <dbReference type="EMBL" id="CDD57895.1"/>
    </source>
</evidence>
<dbReference type="PANTHER" id="PTHR43300">
    <property type="entry name" value="ACETYLTRANSFERASE"/>
    <property type="match status" value="1"/>
</dbReference>
<dbReference type="InterPro" id="IPR018357">
    <property type="entry name" value="Hexapep_transf_CS"/>
</dbReference>
<dbReference type="EMBL" id="CBHH010000052">
    <property type="protein sequence ID" value="CDD57895.1"/>
    <property type="molecule type" value="Genomic_DNA"/>
</dbReference>
<sequence length="200" mass="22112">MGYYLAKILKYFRPTAIKGSTISDKSHISGGNTIINSSIGRYTYTSYNTFILYADIGNFCSIGGDCKIGGAEHACGFVSTSPVFNNGNNVFRKHFAKHAFNPYNRVTIGNDVWIGQNALIKSGVTIGDGAIVGMGAVVTKDIGPYEVWGGNPAKLIRKRFDDDVISSLQQSKWWDWDEDKISINAKYFDDPNRFLTDGRL</sequence>
<gene>
    <name evidence="3" type="ORF">BN656_01857</name>
</gene>
<name>R7AHP7_9FIRM</name>
<accession>R7AHP7</accession>
<dbReference type="PROSITE" id="PS00101">
    <property type="entry name" value="HEXAPEP_TRANSFERASES"/>
    <property type="match status" value="1"/>
</dbReference>
<dbReference type="SUPFAM" id="SSF51161">
    <property type="entry name" value="Trimeric LpxA-like enzymes"/>
    <property type="match status" value="1"/>
</dbReference>
<dbReference type="InterPro" id="IPR011004">
    <property type="entry name" value="Trimer_LpxA-like_sf"/>
</dbReference>
<keyword evidence="2" id="KW-0677">Repeat</keyword>
<comment type="caution">
    <text evidence="3">The sequence shown here is derived from an EMBL/GenBank/DDBJ whole genome shotgun (WGS) entry which is preliminary data.</text>
</comment>
<evidence type="ECO:0000256" key="2">
    <source>
        <dbReference type="ARBA" id="ARBA00022737"/>
    </source>
</evidence>
<organism evidence="3 4">
    <name type="scientific">Bacteroides pectinophilus CAG:437</name>
    <dbReference type="NCBI Taxonomy" id="1263051"/>
    <lineage>
        <taxon>Bacteria</taxon>
        <taxon>Bacillati</taxon>
        <taxon>Bacillota</taxon>
        <taxon>Clostridia</taxon>
        <taxon>Eubacteriales</taxon>
    </lineage>
</organism>
<evidence type="ECO:0000256" key="1">
    <source>
        <dbReference type="ARBA" id="ARBA00022679"/>
    </source>
</evidence>
<dbReference type="InterPro" id="IPR001451">
    <property type="entry name" value="Hexapep"/>
</dbReference>
<protein>
    <submittedName>
        <fullName evidence="3">Group 1 glycosyl transferase</fullName>
    </submittedName>
</protein>
<dbReference type="Pfam" id="PF00132">
    <property type="entry name" value="Hexapep"/>
    <property type="match status" value="1"/>
</dbReference>
<evidence type="ECO:0000313" key="4">
    <source>
        <dbReference type="Proteomes" id="UP000018141"/>
    </source>
</evidence>
<dbReference type="PANTHER" id="PTHR43300:SF11">
    <property type="entry name" value="ACETYLTRANSFERASE RV3034C-RELATED"/>
    <property type="match status" value="1"/>
</dbReference>
<dbReference type="Proteomes" id="UP000018141">
    <property type="component" value="Unassembled WGS sequence"/>
</dbReference>
<reference evidence="3" key="1">
    <citation type="submission" date="2012-11" db="EMBL/GenBank/DDBJ databases">
        <title>Dependencies among metagenomic species, viruses, plasmids and units of genetic variation.</title>
        <authorList>
            <person name="Nielsen H.B."/>
            <person name="Almeida M."/>
            <person name="Juncker A.S."/>
            <person name="Rasmussen S."/>
            <person name="Li J."/>
            <person name="Sunagawa S."/>
            <person name="Plichta D."/>
            <person name="Gautier L."/>
            <person name="Le Chatelier E."/>
            <person name="Peletier E."/>
            <person name="Bonde I."/>
            <person name="Nielsen T."/>
            <person name="Manichanh C."/>
            <person name="Arumugam M."/>
            <person name="Batto J."/>
            <person name="Santos M.B.Q.D."/>
            <person name="Blom N."/>
            <person name="Borruel N."/>
            <person name="Burgdorf K.S."/>
            <person name="Boumezbeur F."/>
            <person name="Casellas F."/>
            <person name="Dore J."/>
            <person name="Guarner F."/>
            <person name="Hansen T."/>
            <person name="Hildebrand F."/>
            <person name="Kaas R.S."/>
            <person name="Kennedy S."/>
            <person name="Kristiansen K."/>
            <person name="Kultima J.R."/>
            <person name="Leonard P."/>
            <person name="Levenez F."/>
            <person name="Lund O."/>
            <person name="Moumen B."/>
            <person name="Le Paslier D."/>
            <person name="Pons N."/>
            <person name="Pedersen O."/>
            <person name="Prifti E."/>
            <person name="Qin J."/>
            <person name="Raes J."/>
            <person name="Tap J."/>
            <person name="Tims S."/>
            <person name="Ussery D.W."/>
            <person name="Yamada T."/>
            <person name="MetaHit consortium"/>
            <person name="Renault P."/>
            <person name="Sicheritz-Ponten T."/>
            <person name="Bork P."/>
            <person name="Wang J."/>
            <person name="Brunak S."/>
            <person name="Ehrlich S.D."/>
        </authorList>
    </citation>
    <scope>NUCLEOTIDE SEQUENCE [LARGE SCALE GENOMIC DNA]</scope>
</reference>
<dbReference type="CDD" id="cd03349">
    <property type="entry name" value="LbH_XAT"/>
    <property type="match status" value="1"/>
</dbReference>